<feature type="region of interest" description="Disordered" evidence="1">
    <location>
        <begin position="145"/>
        <end position="176"/>
    </location>
</feature>
<feature type="region of interest" description="Disordered" evidence="1">
    <location>
        <begin position="351"/>
        <end position="396"/>
    </location>
</feature>
<evidence type="ECO:0000313" key="4">
    <source>
        <dbReference type="EMBL" id="MCX5616475.1"/>
    </source>
</evidence>
<dbReference type="InterPro" id="IPR036366">
    <property type="entry name" value="PGBDSf"/>
</dbReference>
<feature type="compositionally biased region" description="Basic and acidic residues" evidence="1">
    <location>
        <begin position="151"/>
        <end position="168"/>
    </location>
</feature>
<dbReference type="SUPFAM" id="SSF46565">
    <property type="entry name" value="Chaperone J-domain"/>
    <property type="match status" value="1"/>
</dbReference>
<dbReference type="PROSITE" id="PS50076">
    <property type="entry name" value="DNAJ_2"/>
    <property type="match status" value="1"/>
</dbReference>
<evidence type="ECO:0000256" key="1">
    <source>
        <dbReference type="SAM" id="MobiDB-lite"/>
    </source>
</evidence>
<reference evidence="4" key="1">
    <citation type="submission" date="2022-07" db="EMBL/GenBank/DDBJ databases">
        <title>Bombella genomes.</title>
        <authorList>
            <person name="Harer L."/>
            <person name="Styblova S."/>
            <person name="Ehrmann M."/>
        </authorList>
    </citation>
    <scope>NUCLEOTIDE SEQUENCE</scope>
    <source>
        <strain evidence="4">TMW 2.2559</strain>
    </source>
</reference>
<gene>
    <name evidence="4" type="ORF">NQF87_05750</name>
</gene>
<comment type="caution">
    <text evidence="4">The sequence shown here is derived from an EMBL/GenBank/DDBJ whole genome shotgun (WGS) entry which is preliminary data.</text>
</comment>
<keyword evidence="2" id="KW-1133">Transmembrane helix</keyword>
<protein>
    <submittedName>
        <fullName evidence="4">DnaJ domain-containing protein</fullName>
    </submittedName>
</protein>
<dbReference type="InterPro" id="IPR001623">
    <property type="entry name" value="DnaJ_domain"/>
</dbReference>
<keyword evidence="5" id="KW-1185">Reference proteome</keyword>
<dbReference type="CDD" id="cd06257">
    <property type="entry name" value="DnaJ"/>
    <property type="match status" value="1"/>
</dbReference>
<name>A0ABT3WBM0_9PROT</name>
<dbReference type="Proteomes" id="UP001165633">
    <property type="component" value="Unassembled WGS sequence"/>
</dbReference>
<dbReference type="InterPro" id="IPR036365">
    <property type="entry name" value="PGBD-like_sf"/>
</dbReference>
<feature type="transmembrane region" description="Helical" evidence="2">
    <location>
        <begin position="227"/>
        <end position="248"/>
    </location>
</feature>
<organism evidence="4 5">
    <name type="scientific">Bombella dulcis</name>
    <dbReference type="NCBI Taxonomy" id="2967339"/>
    <lineage>
        <taxon>Bacteria</taxon>
        <taxon>Pseudomonadati</taxon>
        <taxon>Pseudomonadota</taxon>
        <taxon>Alphaproteobacteria</taxon>
        <taxon>Acetobacterales</taxon>
        <taxon>Acetobacteraceae</taxon>
        <taxon>Bombella</taxon>
    </lineage>
</organism>
<dbReference type="EMBL" id="JANIDV010000003">
    <property type="protein sequence ID" value="MCX5616475.1"/>
    <property type="molecule type" value="Genomic_DNA"/>
</dbReference>
<dbReference type="Pfam" id="PF00226">
    <property type="entry name" value="DnaJ"/>
    <property type="match status" value="1"/>
</dbReference>
<keyword evidence="2" id="KW-0472">Membrane</keyword>
<dbReference type="SMART" id="SM00271">
    <property type="entry name" value="DnaJ"/>
    <property type="match status" value="1"/>
</dbReference>
<dbReference type="InterPro" id="IPR002477">
    <property type="entry name" value="Peptidoglycan-bd-like"/>
</dbReference>
<feature type="compositionally biased region" description="Basic and acidic residues" evidence="1">
    <location>
        <begin position="353"/>
        <end position="380"/>
    </location>
</feature>
<dbReference type="Gene3D" id="1.10.287.110">
    <property type="entry name" value="DnaJ domain"/>
    <property type="match status" value="1"/>
</dbReference>
<dbReference type="RefSeq" id="WP_266127594.1">
    <property type="nucleotide sequence ID" value="NZ_JANIDV010000003.1"/>
</dbReference>
<feature type="domain" description="J" evidence="3">
    <location>
        <begin position="398"/>
        <end position="460"/>
    </location>
</feature>
<proteinExistence type="predicted"/>
<evidence type="ECO:0000256" key="2">
    <source>
        <dbReference type="SAM" id="Phobius"/>
    </source>
</evidence>
<evidence type="ECO:0000313" key="5">
    <source>
        <dbReference type="Proteomes" id="UP001165633"/>
    </source>
</evidence>
<keyword evidence="2" id="KW-0812">Transmembrane</keyword>
<evidence type="ECO:0000259" key="3">
    <source>
        <dbReference type="PROSITE" id="PS50076"/>
    </source>
</evidence>
<accession>A0ABT3WBM0</accession>
<dbReference type="SUPFAM" id="SSF47090">
    <property type="entry name" value="PGBD-like"/>
    <property type="match status" value="1"/>
</dbReference>
<sequence>MLDQAYYALRHQSPVYLHSQLKAELVRDLEPVQDCFPADGIYGESLAACYQRIVGQLADRYRARLTGRAHEEAVRPIDAHIVLQKRLRDLGYLSSSLTPDGVYGETTREGILRWQEKMARPHQDGFLGDGDAGMLMSGPVAASFPTDGEAGAERDVPSGQEETMRSPEGDPSQGQGVADVVHSVLESLVHLWNVALHVAGADLAALWKLILPFLLMPLRLAGVFGDIVEALFSMKLLLVPVVGLLFYLRLRARMNGKVGFSSAREKDCYEKVGMLWAGWVRELDIAGGETLLELLVERRLRSAFQFLKSLVRPIKSGTSRTVLEELGRGQTWQDFYRCSVHVHGLLQQVAKAGEARTRRQQDQKRAEEAETERRRQEQARRQNQQRSGSSSGGSGSRAWHVVLEVSEKASREEIILAYRRLIKQHHPDRFAHVGGAAYEKAVRRTAEITQAFQYVKQYRRF</sequence>
<dbReference type="InterPro" id="IPR036869">
    <property type="entry name" value="J_dom_sf"/>
</dbReference>
<dbReference type="Pfam" id="PF01471">
    <property type="entry name" value="PG_binding_1"/>
    <property type="match status" value="1"/>
</dbReference>
<dbReference type="Gene3D" id="1.10.101.10">
    <property type="entry name" value="PGBD-like superfamily/PGBD"/>
    <property type="match status" value="1"/>
</dbReference>